<dbReference type="InterPro" id="IPR039884">
    <property type="entry name" value="R3HC1/R3HCL"/>
</dbReference>
<dbReference type="InterPro" id="IPR012677">
    <property type="entry name" value="Nucleotide-bd_a/b_plait_sf"/>
</dbReference>
<gene>
    <name evidence="3" type="ORF">g.33745</name>
</gene>
<dbReference type="PANTHER" id="PTHR21678:SF0">
    <property type="entry name" value="C3H1-TYPE DOMAIN-CONTAINING PROTEIN"/>
    <property type="match status" value="1"/>
</dbReference>
<feature type="compositionally biased region" description="Basic and acidic residues" evidence="1">
    <location>
        <begin position="126"/>
        <end position="139"/>
    </location>
</feature>
<accession>A0A1B6G0S7</accession>
<feature type="compositionally biased region" description="Polar residues" evidence="1">
    <location>
        <begin position="190"/>
        <end position="203"/>
    </location>
</feature>
<dbReference type="InterPro" id="IPR001374">
    <property type="entry name" value="R3H_dom"/>
</dbReference>
<sequence length="711" mass="79992">MEIVNLDLKKYLQRNIFPSRTVLVFPPFNGFRRFLIHKLIEDNFASSEVAAFSIGQDIGRRIVVCYRGLIRENELKGTATNLSQKTGNNMIEREKQNKQKLTPTAAVYRPPAARLAESSQNSDNNRTSESKRSRVRRPDQQMYVPRPKRASFGNDQPRSRSRSSSRTSFENDSCDKRIKTSPLKSEESRLSGSNDPINNPYSEVNATELPTKLPFSLETCSTDKVLPLCSSDISAPLENMPVIGNEELRPSENIISNDLSQVGPSGLVDEVKDKDLLTKPVGGEEVETEVSELSLRVLQYASSVSEYIEAKINSKVPLDDSTKIKNDNCAEIENQVTRTENKDGSFDNEDNITQERQVKTSEKTEAMETISISSDSRDQNSNSVTTSSSDSRNSDSSDSESKSKHCRRKSNEEMEIDHSINSEKKKGLKEDRSGSLDQNHKTRRIFPSVPVSDVLIISDSSSSDDVTIKSKEPEPKIGVTKDKLKKSPSIKDKSEKVATKPKSVDPGEYDWESLYDDSGECLVPDLMEELTNSVGRVRVTSVDSDYRPYQSIEERTNDGECVIEIYDFPAEFKTTDLFNIFAAYRNKNFQIKWVDDTHALGVFPSPLMADEVLACTLPYVKTRPLRMGIAESRNKARNLVLPPLPSMERPKTCTALARRLVSGALGLRLPTSSQERERERQVLKEAREKRRQEAKQREAAWDGTITNENCV</sequence>
<feature type="region of interest" description="Disordered" evidence="1">
    <location>
        <begin position="461"/>
        <end position="504"/>
    </location>
</feature>
<evidence type="ECO:0000259" key="2">
    <source>
        <dbReference type="PROSITE" id="PS51061"/>
    </source>
</evidence>
<feature type="compositionally biased region" description="Basic and acidic residues" evidence="1">
    <location>
        <begin position="356"/>
        <end position="366"/>
    </location>
</feature>
<feature type="region of interest" description="Disordered" evidence="1">
    <location>
        <begin position="684"/>
        <end position="711"/>
    </location>
</feature>
<dbReference type="AlphaFoldDB" id="A0A1B6G0S7"/>
<proteinExistence type="predicted"/>
<evidence type="ECO:0000256" key="1">
    <source>
        <dbReference type="SAM" id="MobiDB-lite"/>
    </source>
</evidence>
<feature type="compositionally biased region" description="Low complexity" evidence="1">
    <location>
        <begin position="380"/>
        <end position="391"/>
    </location>
</feature>
<feature type="compositionally biased region" description="Basic and acidic residues" evidence="1">
    <location>
        <begin position="489"/>
        <end position="504"/>
    </location>
</feature>
<feature type="region of interest" description="Disordered" evidence="1">
    <location>
        <begin position="335"/>
        <end position="444"/>
    </location>
</feature>
<organism evidence="3">
    <name type="scientific">Cuerna arida</name>
    <dbReference type="NCBI Taxonomy" id="1464854"/>
    <lineage>
        <taxon>Eukaryota</taxon>
        <taxon>Metazoa</taxon>
        <taxon>Ecdysozoa</taxon>
        <taxon>Arthropoda</taxon>
        <taxon>Hexapoda</taxon>
        <taxon>Insecta</taxon>
        <taxon>Pterygota</taxon>
        <taxon>Neoptera</taxon>
        <taxon>Paraneoptera</taxon>
        <taxon>Hemiptera</taxon>
        <taxon>Auchenorrhyncha</taxon>
        <taxon>Membracoidea</taxon>
        <taxon>Cicadellidae</taxon>
        <taxon>Cicadellinae</taxon>
        <taxon>Proconiini</taxon>
        <taxon>Cuerna</taxon>
    </lineage>
</organism>
<dbReference type="EMBL" id="GECZ01013722">
    <property type="protein sequence ID" value="JAS56047.1"/>
    <property type="molecule type" value="Transcribed_RNA"/>
</dbReference>
<name>A0A1B6G0S7_9HEMI</name>
<feature type="compositionally biased region" description="Basic and acidic residues" evidence="1">
    <location>
        <begin position="466"/>
        <end position="482"/>
    </location>
</feature>
<feature type="compositionally biased region" description="Basic and acidic residues" evidence="1">
    <location>
        <begin position="684"/>
        <end position="700"/>
    </location>
</feature>
<feature type="domain" description="R3H" evidence="2">
    <location>
        <begin position="2"/>
        <end position="68"/>
    </location>
</feature>
<dbReference type="Gene3D" id="3.30.70.330">
    <property type="match status" value="1"/>
</dbReference>
<feature type="compositionally biased region" description="Basic and acidic residues" evidence="1">
    <location>
        <begin position="173"/>
        <end position="189"/>
    </location>
</feature>
<dbReference type="PANTHER" id="PTHR21678">
    <property type="entry name" value="GROWTH INHIBITION AND DIFFERENTIATION RELATED PROTEIN 88"/>
    <property type="match status" value="1"/>
</dbReference>
<protein>
    <recommendedName>
        <fullName evidence="2">R3H domain-containing protein</fullName>
    </recommendedName>
</protein>
<evidence type="ECO:0000313" key="3">
    <source>
        <dbReference type="EMBL" id="JAS56047.1"/>
    </source>
</evidence>
<dbReference type="PROSITE" id="PS51061">
    <property type="entry name" value="R3H"/>
    <property type="match status" value="1"/>
</dbReference>
<reference evidence="3" key="1">
    <citation type="submission" date="2015-11" db="EMBL/GenBank/DDBJ databases">
        <title>De novo transcriptome assembly of four potential Pierce s Disease insect vectors from Arizona vineyards.</title>
        <authorList>
            <person name="Tassone E.E."/>
        </authorList>
    </citation>
    <scope>NUCLEOTIDE SEQUENCE</scope>
</reference>
<feature type="region of interest" description="Disordered" evidence="1">
    <location>
        <begin position="85"/>
        <end position="104"/>
    </location>
</feature>
<dbReference type="GO" id="GO:0003676">
    <property type="term" value="F:nucleic acid binding"/>
    <property type="evidence" value="ECO:0007669"/>
    <property type="project" value="UniProtKB-UniRule"/>
</dbReference>
<feature type="compositionally biased region" description="Basic and acidic residues" evidence="1">
    <location>
        <begin position="392"/>
        <end position="440"/>
    </location>
</feature>
<feature type="region of interest" description="Disordered" evidence="1">
    <location>
        <begin position="113"/>
        <end position="203"/>
    </location>
</feature>